<name>A0A4P2QL46_SORCE</name>
<organism evidence="1 2">
    <name type="scientific">Sorangium cellulosum</name>
    <name type="common">Polyangium cellulosum</name>
    <dbReference type="NCBI Taxonomy" id="56"/>
    <lineage>
        <taxon>Bacteria</taxon>
        <taxon>Pseudomonadati</taxon>
        <taxon>Myxococcota</taxon>
        <taxon>Polyangia</taxon>
        <taxon>Polyangiales</taxon>
        <taxon>Polyangiaceae</taxon>
        <taxon>Sorangium</taxon>
    </lineage>
</organism>
<sequence length="135" mass="15152">MRSFYVFTQAPDEALSTWLDSTAQRTAGTWQWIYPNAARKVLYIELAEDLYDELEPETAQALLDRFGGERPRSICVDVSRNHSAEHDVKAFATAMLRQFGGVAMDDESDHCWTAEAIEAGDTHHGHRFFGMPGAA</sequence>
<dbReference type="EMBL" id="CP012672">
    <property type="protein sequence ID" value="AUX30767.1"/>
    <property type="molecule type" value="Genomic_DNA"/>
</dbReference>
<dbReference type="RefSeq" id="WP_129574666.1">
    <property type="nucleotide sequence ID" value="NZ_CP012672.1"/>
</dbReference>
<gene>
    <name evidence="1" type="ORF">SOCE836_028780</name>
</gene>
<dbReference type="AlphaFoldDB" id="A0A4P2QL46"/>
<protein>
    <submittedName>
        <fullName evidence="1">Uncharacterized protein</fullName>
    </submittedName>
</protein>
<reference evidence="1 2" key="1">
    <citation type="submission" date="2015-09" db="EMBL/GenBank/DDBJ databases">
        <title>Sorangium comparison.</title>
        <authorList>
            <person name="Zaburannyi N."/>
            <person name="Bunk B."/>
            <person name="Overmann J."/>
            <person name="Mueller R."/>
        </authorList>
    </citation>
    <scope>NUCLEOTIDE SEQUENCE [LARGE SCALE GENOMIC DNA]</scope>
    <source>
        <strain evidence="1 2">So ce836</strain>
    </source>
</reference>
<accession>A0A4P2QL46</accession>
<proteinExistence type="predicted"/>
<dbReference type="Proteomes" id="UP000295497">
    <property type="component" value="Chromosome"/>
</dbReference>
<evidence type="ECO:0000313" key="1">
    <source>
        <dbReference type="EMBL" id="AUX30767.1"/>
    </source>
</evidence>
<evidence type="ECO:0000313" key="2">
    <source>
        <dbReference type="Proteomes" id="UP000295497"/>
    </source>
</evidence>